<dbReference type="InterPro" id="IPR051678">
    <property type="entry name" value="AGP_Transferase"/>
</dbReference>
<protein>
    <submittedName>
        <fullName evidence="2">Aminoglycoside phosphotransferase</fullName>
    </submittedName>
</protein>
<feature type="domain" description="Aminoglycoside phosphotransferase" evidence="1">
    <location>
        <begin position="46"/>
        <end position="265"/>
    </location>
</feature>
<keyword evidence="2" id="KW-0808">Transferase</keyword>
<dbReference type="AlphaFoldDB" id="A0A4Q9KK89"/>
<sequence length="299" mass="32305">MASVMHPRQVEVSVDAVARAIEDQVPELAGLRIERVPSAGTEVAPFRVGEAFVARVPLVPSADADARVRLRAAAEHALFLTRRIPVEVPRPIAVGEPWDDYPGLWSLWTWVDGDSLDAAPQLDQQSLAGDLAALANAFHALPIGADWTHNGRGGRPLADTDWVRTSIARTAHLIDAVAATAVWERALAAEPHAGPALHLSSDAVPGNLIVRDGRLAGLIDIGAPMFGDPASDLAPAWSVLDEPARSAFRHLTKLDAAAWERGRGWAFEMAIGGLHYYEHTNQTFFEMARRTLARLLETA</sequence>
<gene>
    <name evidence="2" type="ORF">ET996_08610</name>
</gene>
<accession>A0A4Q9KK89</accession>
<dbReference type="Proteomes" id="UP000291933">
    <property type="component" value="Unassembled WGS sequence"/>
</dbReference>
<dbReference type="InterPro" id="IPR011009">
    <property type="entry name" value="Kinase-like_dom_sf"/>
</dbReference>
<dbReference type="PANTHER" id="PTHR21310:SF42">
    <property type="entry name" value="BIFUNCTIONAL AAC_APH"/>
    <property type="match status" value="1"/>
</dbReference>
<evidence type="ECO:0000313" key="3">
    <source>
        <dbReference type="Proteomes" id="UP000291933"/>
    </source>
</evidence>
<dbReference type="Gene3D" id="3.90.1200.10">
    <property type="match status" value="1"/>
</dbReference>
<dbReference type="InterPro" id="IPR002575">
    <property type="entry name" value="Aminoglycoside_PTrfase"/>
</dbReference>
<dbReference type="GO" id="GO:0016740">
    <property type="term" value="F:transferase activity"/>
    <property type="evidence" value="ECO:0007669"/>
    <property type="project" value="UniProtKB-KW"/>
</dbReference>
<reference evidence="2 3" key="1">
    <citation type="submission" date="2019-01" db="EMBL/GenBank/DDBJ databases">
        <title>Lactibacter flavus gen. nov., sp. nov., a novel bacterium of the family Propionibacteriaceae isolated from raw milk and dairy products.</title>
        <authorList>
            <person name="Huptas C."/>
            <person name="Wenning M."/>
            <person name="Breitenwieser F."/>
            <person name="Doll E."/>
            <person name="Von Neubeck M."/>
            <person name="Busse H.-J."/>
            <person name="Scherer S."/>
        </authorList>
    </citation>
    <scope>NUCLEOTIDE SEQUENCE [LARGE SCALE GENOMIC DNA]</scope>
    <source>
        <strain evidence="2 3">DSM 22130</strain>
    </source>
</reference>
<evidence type="ECO:0000259" key="1">
    <source>
        <dbReference type="Pfam" id="PF01636"/>
    </source>
</evidence>
<organism evidence="2 3">
    <name type="scientific">Propioniciclava tarda</name>
    <dbReference type="NCBI Taxonomy" id="433330"/>
    <lineage>
        <taxon>Bacteria</taxon>
        <taxon>Bacillati</taxon>
        <taxon>Actinomycetota</taxon>
        <taxon>Actinomycetes</taxon>
        <taxon>Propionibacteriales</taxon>
        <taxon>Propionibacteriaceae</taxon>
        <taxon>Propioniciclava</taxon>
    </lineage>
</organism>
<dbReference type="EMBL" id="SDMR01000009">
    <property type="protein sequence ID" value="TBT94838.1"/>
    <property type="molecule type" value="Genomic_DNA"/>
</dbReference>
<dbReference type="Pfam" id="PF01636">
    <property type="entry name" value="APH"/>
    <property type="match status" value="1"/>
</dbReference>
<dbReference type="OrthoDB" id="9797603at2"/>
<name>A0A4Q9KK89_PROTD</name>
<dbReference type="SUPFAM" id="SSF56112">
    <property type="entry name" value="Protein kinase-like (PK-like)"/>
    <property type="match status" value="1"/>
</dbReference>
<evidence type="ECO:0000313" key="2">
    <source>
        <dbReference type="EMBL" id="TBT94838.1"/>
    </source>
</evidence>
<proteinExistence type="predicted"/>
<comment type="caution">
    <text evidence="2">The sequence shown here is derived from an EMBL/GenBank/DDBJ whole genome shotgun (WGS) entry which is preliminary data.</text>
</comment>
<keyword evidence="3" id="KW-1185">Reference proteome</keyword>
<dbReference type="PANTHER" id="PTHR21310">
    <property type="entry name" value="AMINOGLYCOSIDE PHOSPHOTRANSFERASE-RELATED-RELATED"/>
    <property type="match status" value="1"/>
</dbReference>
<dbReference type="Gene3D" id="3.30.200.20">
    <property type="entry name" value="Phosphorylase Kinase, domain 1"/>
    <property type="match status" value="1"/>
</dbReference>